<dbReference type="Gene3D" id="2.30.30.240">
    <property type="entry name" value="PRC-barrel domain"/>
    <property type="match status" value="1"/>
</dbReference>
<dbReference type="EMBL" id="LEKV01005625">
    <property type="protein sequence ID" value="KVH88027.1"/>
    <property type="molecule type" value="Genomic_DNA"/>
</dbReference>
<dbReference type="GO" id="GO:0005840">
    <property type="term" value="C:ribosome"/>
    <property type="evidence" value="ECO:0007669"/>
    <property type="project" value="InterPro"/>
</dbReference>
<evidence type="ECO:0000259" key="2">
    <source>
        <dbReference type="Pfam" id="PF24986"/>
    </source>
</evidence>
<dbReference type="Gene3D" id="3.90.550.10">
    <property type="entry name" value="Spore Coat Polysaccharide Biosynthesis Protein SpsA, Chain A"/>
    <property type="match status" value="1"/>
</dbReference>
<dbReference type="Gramene" id="KVH88027">
    <property type="protein sequence ID" value="KVH88027"/>
    <property type="gene ID" value="Ccrd_024589"/>
</dbReference>
<dbReference type="Gene3D" id="2.40.30.60">
    <property type="entry name" value="RimM"/>
    <property type="match status" value="1"/>
</dbReference>
<dbReference type="Pfam" id="PF01782">
    <property type="entry name" value="RimM"/>
    <property type="match status" value="1"/>
</dbReference>
<proteinExistence type="inferred from homology"/>
<dbReference type="HAMAP" id="MF_00014">
    <property type="entry name" value="Ribosome_mat_RimM"/>
    <property type="match status" value="1"/>
</dbReference>
<reference evidence="3 4" key="1">
    <citation type="journal article" date="2016" name="Sci. Rep.">
        <title>The genome sequence of the outbreeding globe artichoke constructed de novo incorporating a phase-aware low-pass sequencing strategy of F1 progeny.</title>
        <authorList>
            <person name="Scaglione D."/>
            <person name="Reyes-Chin-Wo S."/>
            <person name="Acquadro A."/>
            <person name="Froenicke L."/>
            <person name="Portis E."/>
            <person name="Beitel C."/>
            <person name="Tirone M."/>
            <person name="Mauro R."/>
            <person name="Lo Monaco A."/>
            <person name="Mauromicale G."/>
            <person name="Faccioli P."/>
            <person name="Cattivelli L."/>
            <person name="Rieseberg L."/>
            <person name="Michelmore R."/>
            <person name="Lanteri S."/>
        </authorList>
    </citation>
    <scope>NUCLEOTIDE SEQUENCE [LARGE SCALE GENOMIC DNA]</scope>
    <source>
        <strain evidence="3">2C</strain>
    </source>
</reference>
<gene>
    <name evidence="3" type="ORF">Ccrd_024589</name>
</gene>
<dbReference type="InterPro" id="IPR029044">
    <property type="entry name" value="Nucleotide-diphossugar_trans"/>
</dbReference>
<dbReference type="PANTHER" id="PTHR11952">
    <property type="entry name" value="UDP- GLUCOSE PYROPHOSPHORYLASE"/>
    <property type="match status" value="1"/>
</dbReference>
<dbReference type="Proteomes" id="UP000243975">
    <property type="component" value="Unassembled WGS sequence"/>
</dbReference>
<evidence type="ECO:0000313" key="4">
    <source>
        <dbReference type="Proteomes" id="UP000243975"/>
    </source>
</evidence>
<dbReference type="GO" id="GO:0043022">
    <property type="term" value="F:ribosome binding"/>
    <property type="evidence" value="ECO:0007669"/>
    <property type="project" value="InterPro"/>
</dbReference>
<feature type="domain" description="RimM N-terminal" evidence="1">
    <location>
        <begin position="79"/>
        <end position="166"/>
    </location>
</feature>
<dbReference type="InterPro" id="IPR002676">
    <property type="entry name" value="RimM_N"/>
</dbReference>
<dbReference type="SUPFAM" id="SSF50447">
    <property type="entry name" value="Translation proteins"/>
    <property type="match status" value="1"/>
</dbReference>
<evidence type="ECO:0000259" key="1">
    <source>
        <dbReference type="Pfam" id="PF01782"/>
    </source>
</evidence>
<dbReference type="NCBIfam" id="TIGR02273">
    <property type="entry name" value="16S_RimM"/>
    <property type="match status" value="1"/>
</dbReference>
<dbReference type="InterPro" id="IPR009000">
    <property type="entry name" value="Transl_B-barrel_sf"/>
</dbReference>
<name>A0A118JS50_CYNCS</name>
<accession>A0A118JS50</accession>
<sequence length="642" mass="72357">MEGSTLVYAPNCLPASLPLYSPLKFLAPIRNPKRFNQLTLSSLKVRPIRISSLHATEHILSATQETVEVGETESQFVEIGYISSVHGLQGEVRVKTNTDFPELRFSEPGRRWLKRQILGREIVEEVELVEGRGHHGNKSWIVKFSTVDKVEQAQQLVGSTILVSNTDRPELEEDEFYARDLVGMRVTLKETGEPVGTVVNVFDNGGSDLLHVKLDSSSEIIDKNGKLKSEAPLVWVPFVEAIVPHVDMSKREMMITPPKGLLELNIRTDERSKKERRQIEWKERKKFQKRLIAAKKKLCEMEQKHVFDGFRHGEKAQGNLLADQIVGVNSQLLQVALQTIETPSDRWHLSEFLAAYNTEATRNAFKVSKGSLVSGDVEDTSSKIAERHRALKSNGKAAMLLVVDSTKLQKISDSEWTDSLIQRLVKMENHQATPLILVSPDNTIDAFQNLMSDNDYFGFDPEKVWLLEEEKLPVVSSLLGEHNKHKILMKSPWEILQTPVGSGGVISLLSSHNILESLAAMGVEYIEISSVDQRYIGGENLLGLVDSSEAQVGIKTFDGINGVDDDDFYVVFSMNFATQLTKRINELLFHAVLRPNQHVEMVDKEWVDVTPSLDNSYEFRSWIYTCLKGCSFDKICVMKVVD</sequence>
<evidence type="ECO:0000313" key="3">
    <source>
        <dbReference type="EMBL" id="KVH88027.1"/>
    </source>
</evidence>
<dbReference type="Pfam" id="PF24986">
    <property type="entry name" value="PRC_RimM"/>
    <property type="match status" value="1"/>
</dbReference>
<keyword evidence="4" id="KW-1185">Reference proteome</keyword>
<dbReference type="AlphaFoldDB" id="A0A118JS50"/>
<dbReference type="STRING" id="59895.A0A118JS50"/>
<dbReference type="GO" id="GO:0003977">
    <property type="term" value="F:UDP-N-acetylglucosamine diphosphorylase activity"/>
    <property type="evidence" value="ECO:0007669"/>
    <property type="project" value="TreeGrafter"/>
</dbReference>
<dbReference type="OrthoDB" id="532420at2759"/>
<dbReference type="InterPro" id="IPR056792">
    <property type="entry name" value="PRC_RimM"/>
</dbReference>
<dbReference type="InterPro" id="IPR011033">
    <property type="entry name" value="PRC_barrel-like_sf"/>
</dbReference>
<dbReference type="OMA" id="RREMHIT"/>
<comment type="caution">
    <text evidence="3">The sequence shown here is derived from an EMBL/GenBank/DDBJ whole genome shotgun (WGS) entry which is preliminary data.</text>
</comment>
<dbReference type="GO" id="GO:0006048">
    <property type="term" value="P:UDP-N-acetylglucosamine biosynthetic process"/>
    <property type="evidence" value="ECO:0007669"/>
    <property type="project" value="TreeGrafter"/>
</dbReference>
<dbReference type="InterPro" id="IPR011961">
    <property type="entry name" value="RimM"/>
</dbReference>
<dbReference type="InterPro" id="IPR036976">
    <property type="entry name" value="RimM_N_sf"/>
</dbReference>
<protein>
    <submittedName>
        <fullName evidence="3">16S rRNA processing protein RimM</fullName>
    </submittedName>
</protein>
<dbReference type="InterPro" id="IPR039741">
    <property type="entry name" value="UDP-sugar_pyrophosphorylase"/>
</dbReference>
<dbReference type="PANTHER" id="PTHR11952:SF10">
    <property type="entry name" value="16S RRNA PROCESSING PROTEIN RIMM FAMILY"/>
    <property type="match status" value="1"/>
</dbReference>
<dbReference type="SUPFAM" id="SSF53448">
    <property type="entry name" value="Nucleotide-diphospho-sugar transferases"/>
    <property type="match status" value="1"/>
</dbReference>
<dbReference type="SUPFAM" id="SSF50346">
    <property type="entry name" value="PRC-barrel domain"/>
    <property type="match status" value="1"/>
</dbReference>
<dbReference type="GO" id="GO:0006364">
    <property type="term" value="P:rRNA processing"/>
    <property type="evidence" value="ECO:0007669"/>
    <property type="project" value="InterPro"/>
</dbReference>
<dbReference type="GO" id="GO:0003729">
    <property type="term" value="F:mRNA binding"/>
    <property type="evidence" value="ECO:0007669"/>
    <property type="project" value="EnsemblPlants"/>
</dbReference>
<organism evidence="3 4">
    <name type="scientific">Cynara cardunculus var. scolymus</name>
    <name type="common">Globe artichoke</name>
    <name type="synonym">Cynara scolymus</name>
    <dbReference type="NCBI Taxonomy" id="59895"/>
    <lineage>
        <taxon>Eukaryota</taxon>
        <taxon>Viridiplantae</taxon>
        <taxon>Streptophyta</taxon>
        <taxon>Embryophyta</taxon>
        <taxon>Tracheophyta</taxon>
        <taxon>Spermatophyta</taxon>
        <taxon>Magnoliopsida</taxon>
        <taxon>eudicotyledons</taxon>
        <taxon>Gunneridae</taxon>
        <taxon>Pentapetalae</taxon>
        <taxon>asterids</taxon>
        <taxon>campanulids</taxon>
        <taxon>Asterales</taxon>
        <taxon>Asteraceae</taxon>
        <taxon>Carduoideae</taxon>
        <taxon>Cardueae</taxon>
        <taxon>Carduinae</taxon>
        <taxon>Cynara</taxon>
    </lineage>
</organism>
<feature type="domain" description="Ribosome maturation factor RimM PRC barrel" evidence="2">
    <location>
        <begin position="180"/>
        <end position="261"/>
    </location>
</feature>
<dbReference type="FunFam" id="2.30.30.240:FF:000002">
    <property type="entry name" value="Ribosome maturation factor rimM"/>
    <property type="match status" value="1"/>
</dbReference>